<comment type="caution">
    <text evidence="2">The sequence shown here is derived from an EMBL/GenBank/DDBJ whole genome shotgun (WGS) entry which is preliminary data.</text>
</comment>
<keyword evidence="3" id="KW-1185">Reference proteome</keyword>
<organism evidence="2 3">
    <name type="scientific">Rhizobium halophytocola</name>
    <dbReference type="NCBI Taxonomy" id="735519"/>
    <lineage>
        <taxon>Bacteria</taxon>
        <taxon>Pseudomonadati</taxon>
        <taxon>Pseudomonadota</taxon>
        <taxon>Alphaproteobacteria</taxon>
        <taxon>Hyphomicrobiales</taxon>
        <taxon>Rhizobiaceae</taxon>
        <taxon>Rhizobium/Agrobacterium group</taxon>
        <taxon>Rhizobium</taxon>
    </lineage>
</organism>
<accession>A0ABS4E626</accession>
<dbReference type="Proteomes" id="UP000759443">
    <property type="component" value="Unassembled WGS sequence"/>
</dbReference>
<dbReference type="RefSeq" id="WP_245224328.1">
    <property type="nucleotide sequence ID" value="NZ_JAGGJU010000017.1"/>
</dbReference>
<evidence type="ECO:0000313" key="3">
    <source>
        <dbReference type="Proteomes" id="UP000759443"/>
    </source>
</evidence>
<reference evidence="2 3" key="1">
    <citation type="submission" date="2021-03" db="EMBL/GenBank/DDBJ databases">
        <title>Genomic Encyclopedia of Type Strains, Phase IV (KMG-IV): sequencing the most valuable type-strain genomes for metagenomic binning, comparative biology and taxonomic classification.</title>
        <authorList>
            <person name="Goeker M."/>
        </authorList>
    </citation>
    <scope>NUCLEOTIDE SEQUENCE [LARGE SCALE GENOMIC DNA]</scope>
    <source>
        <strain evidence="2 3">DSM 21600</strain>
    </source>
</reference>
<dbReference type="EMBL" id="JAGGJU010000017">
    <property type="protein sequence ID" value="MBP1853394.1"/>
    <property type="molecule type" value="Genomic_DNA"/>
</dbReference>
<evidence type="ECO:0000259" key="1">
    <source>
        <dbReference type="Pfam" id="PF20797"/>
    </source>
</evidence>
<gene>
    <name evidence="2" type="ORF">J2Z17_004855</name>
</gene>
<sequence length="150" mass="16864">MERTEHELRQLETYYRKHAGEVAQGDWGAVSAVALGVHNVYNGIEHLLTGIARDIDGAVPTGPAMHQDILDQMAAGIAGIRPALLTESLYSSLIELKGFRHLVRHKYGFDLKPDRVVENVERMLATWPQFVTALEKLERSMHTQNYNAQT</sequence>
<feature type="domain" description="HepT-like" evidence="1">
    <location>
        <begin position="32"/>
        <end position="139"/>
    </location>
</feature>
<protein>
    <submittedName>
        <fullName evidence="2">Uncharacterized protein YutE (UPF0331/DUF86 family)</fullName>
    </submittedName>
</protein>
<evidence type="ECO:0000313" key="2">
    <source>
        <dbReference type="EMBL" id="MBP1853394.1"/>
    </source>
</evidence>
<dbReference type="Pfam" id="PF20797">
    <property type="entry name" value="HepT-like_2"/>
    <property type="match status" value="1"/>
</dbReference>
<proteinExistence type="predicted"/>
<dbReference type="InterPro" id="IPR048769">
    <property type="entry name" value="HepT-like_dom"/>
</dbReference>
<name>A0ABS4E626_9HYPH</name>